<accession>A0A916S9I4</accession>
<sequence>MFKKIIKQLKYMAGSSSRRHRHYYKGSSSRRFGRYYGGSSSRGHKHNPFSGSKRYKRRRWFS</sequence>
<evidence type="ECO:0000313" key="3">
    <source>
        <dbReference type="Proteomes" id="UP000613512"/>
    </source>
</evidence>
<evidence type="ECO:0000313" key="2">
    <source>
        <dbReference type="EMBL" id="GGA90187.1"/>
    </source>
</evidence>
<name>A0A916S9I4_9BACI</name>
<proteinExistence type="predicted"/>
<reference evidence="2" key="2">
    <citation type="submission" date="2020-09" db="EMBL/GenBank/DDBJ databases">
        <authorList>
            <person name="Sun Q."/>
            <person name="Zhou Y."/>
        </authorList>
    </citation>
    <scope>NUCLEOTIDE SEQUENCE</scope>
    <source>
        <strain evidence="2">CGMCC 1.12408</strain>
    </source>
</reference>
<gene>
    <name evidence="2" type="ORF">GCM10008025_35990</name>
</gene>
<comment type="caution">
    <text evidence="2">The sequence shown here is derived from an EMBL/GenBank/DDBJ whole genome shotgun (WGS) entry which is preliminary data.</text>
</comment>
<feature type="region of interest" description="Disordered" evidence="1">
    <location>
        <begin position="17"/>
        <end position="62"/>
    </location>
</feature>
<protein>
    <submittedName>
        <fullName evidence="2">Uncharacterized protein</fullName>
    </submittedName>
</protein>
<evidence type="ECO:0000256" key="1">
    <source>
        <dbReference type="SAM" id="MobiDB-lite"/>
    </source>
</evidence>
<dbReference type="AlphaFoldDB" id="A0A916S9I4"/>
<organism evidence="2 3">
    <name type="scientific">Ornithinibacillus halotolerans</name>
    <dbReference type="NCBI Taxonomy" id="1274357"/>
    <lineage>
        <taxon>Bacteria</taxon>
        <taxon>Bacillati</taxon>
        <taxon>Bacillota</taxon>
        <taxon>Bacilli</taxon>
        <taxon>Bacillales</taxon>
        <taxon>Bacillaceae</taxon>
        <taxon>Ornithinibacillus</taxon>
    </lineage>
</organism>
<feature type="compositionally biased region" description="Basic residues" evidence="1">
    <location>
        <begin position="42"/>
        <end position="62"/>
    </location>
</feature>
<keyword evidence="3" id="KW-1185">Reference proteome</keyword>
<reference evidence="2" key="1">
    <citation type="journal article" date="2014" name="Int. J. Syst. Evol. Microbiol.">
        <title>Complete genome sequence of Corynebacterium casei LMG S-19264T (=DSM 44701T), isolated from a smear-ripened cheese.</title>
        <authorList>
            <consortium name="US DOE Joint Genome Institute (JGI-PGF)"/>
            <person name="Walter F."/>
            <person name="Albersmeier A."/>
            <person name="Kalinowski J."/>
            <person name="Ruckert C."/>
        </authorList>
    </citation>
    <scope>NUCLEOTIDE SEQUENCE</scope>
    <source>
        <strain evidence="2">CGMCC 1.12408</strain>
    </source>
</reference>
<dbReference type="EMBL" id="BMEY01000026">
    <property type="protein sequence ID" value="GGA90187.1"/>
    <property type="molecule type" value="Genomic_DNA"/>
</dbReference>
<dbReference type="Proteomes" id="UP000613512">
    <property type="component" value="Unassembled WGS sequence"/>
</dbReference>